<protein>
    <submittedName>
        <fullName evidence="2">Uncharacterized protein</fullName>
    </submittedName>
</protein>
<sequence>MAEESEDEFEEDAVSDDLNLEQADDYEDDHDFVEDLPKKAKGKVAAKGKGEKGKAKARHTMEEKEIIVRDERKGAASSGKIRIKPSQRVDIASVEESAVDSAPDTGKSDVAPQKKQKLPTIKKNKILTSGAPNTPVATKSAPSAAKTSTDGASTTPSTPATRVPANLQGADFNLQDRSVYDSIFKNKSGGASRSGNSRENEERRKYLDNLREADKAKRALDAKHTFDLQAQMDKISAFEDRLRRGYSSVLYPNILGAKMREVYEQERRRREPQEEGETS</sequence>
<feature type="compositionally biased region" description="Acidic residues" evidence="1">
    <location>
        <begin position="1"/>
        <end position="32"/>
    </location>
</feature>
<gene>
    <name evidence="2" type="ORF">BDP27DRAFT_680990</name>
</gene>
<organism evidence="2 3">
    <name type="scientific">Rhodocollybia butyracea</name>
    <dbReference type="NCBI Taxonomy" id="206335"/>
    <lineage>
        <taxon>Eukaryota</taxon>
        <taxon>Fungi</taxon>
        <taxon>Dikarya</taxon>
        <taxon>Basidiomycota</taxon>
        <taxon>Agaricomycotina</taxon>
        <taxon>Agaricomycetes</taxon>
        <taxon>Agaricomycetidae</taxon>
        <taxon>Agaricales</taxon>
        <taxon>Marasmiineae</taxon>
        <taxon>Omphalotaceae</taxon>
        <taxon>Rhodocollybia</taxon>
    </lineage>
</organism>
<dbReference type="AlphaFoldDB" id="A0A9P5PX05"/>
<evidence type="ECO:0000313" key="3">
    <source>
        <dbReference type="Proteomes" id="UP000772434"/>
    </source>
</evidence>
<comment type="caution">
    <text evidence="2">The sequence shown here is derived from an EMBL/GenBank/DDBJ whole genome shotgun (WGS) entry which is preliminary data.</text>
</comment>
<evidence type="ECO:0000256" key="1">
    <source>
        <dbReference type="SAM" id="MobiDB-lite"/>
    </source>
</evidence>
<feature type="region of interest" description="Disordered" evidence="1">
    <location>
        <begin position="1"/>
        <end position="170"/>
    </location>
</feature>
<dbReference type="EMBL" id="JADNRY010000048">
    <property type="protein sequence ID" value="KAF9069620.1"/>
    <property type="molecule type" value="Genomic_DNA"/>
</dbReference>
<reference evidence="2" key="1">
    <citation type="submission" date="2020-11" db="EMBL/GenBank/DDBJ databases">
        <authorList>
            <consortium name="DOE Joint Genome Institute"/>
            <person name="Ahrendt S."/>
            <person name="Riley R."/>
            <person name="Andreopoulos W."/>
            <person name="Labutti K."/>
            <person name="Pangilinan J."/>
            <person name="Ruiz-Duenas F.J."/>
            <person name="Barrasa J.M."/>
            <person name="Sanchez-Garcia M."/>
            <person name="Camarero S."/>
            <person name="Miyauchi S."/>
            <person name="Serrano A."/>
            <person name="Linde D."/>
            <person name="Babiker R."/>
            <person name="Drula E."/>
            <person name="Ayuso-Fernandez I."/>
            <person name="Pacheco R."/>
            <person name="Padilla G."/>
            <person name="Ferreira P."/>
            <person name="Barriuso J."/>
            <person name="Kellner H."/>
            <person name="Castanera R."/>
            <person name="Alfaro M."/>
            <person name="Ramirez L."/>
            <person name="Pisabarro A.G."/>
            <person name="Kuo A."/>
            <person name="Tritt A."/>
            <person name="Lipzen A."/>
            <person name="He G."/>
            <person name="Yan M."/>
            <person name="Ng V."/>
            <person name="Cullen D."/>
            <person name="Martin F."/>
            <person name="Rosso M.-N."/>
            <person name="Henrissat B."/>
            <person name="Hibbett D."/>
            <person name="Martinez A.T."/>
            <person name="Grigoriev I.V."/>
        </authorList>
    </citation>
    <scope>NUCLEOTIDE SEQUENCE</scope>
    <source>
        <strain evidence="2">AH 40177</strain>
    </source>
</reference>
<name>A0A9P5PX05_9AGAR</name>
<feature type="compositionally biased region" description="Basic and acidic residues" evidence="1">
    <location>
        <begin position="48"/>
        <end position="74"/>
    </location>
</feature>
<feature type="compositionally biased region" description="Polar residues" evidence="1">
    <location>
        <begin position="150"/>
        <end position="160"/>
    </location>
</feature>
<dbReference type="Proteomes" id="UP000772434">
    <property type="component" value="Unassembled WGS sequence"/>
</dbReference>
<proteinExistence type="predicted"/>
<accession>A0A9P5PX05</accession>
<evidence type="ECO:0000313" key="2">
    <source>
        <dbReference type="EMBL" id="KAF9069620.1"/>
    </source>
</evidence>
<feature type="compositionally biased region" description="Basic residues" evidence="1">
    <location>
        <begin position="114"/>
        <end position="125"/>
    </location>
</feature>
<feature type="region of interest" description="Disordered" evidence="1">
    <location>
        <begin position="184"/>
        <end position="203"/>
    </location>
</feature>
<dbReference type="OrthoDB" id="3362703at2759"/>
<keyword evidence="3" id="KW-1185">Reference proteome</keyword>
<feature type="compositionally biased region" description="Low complexity" evidence="1">
    <location>
        <begin position="134"/>
        <end position="149"/>
    </location>
</feature>